<name>A0A6V7VB45_MELEN</name>
<evidence type="ECO:0000313" key="1">
    <source>
        <dbReference type="EMBL" id="CAD2172137.1"/>
    </source>
</evidence>
<dbReference type="AlphaFoldDB" id="A0A6V7VB45"/>
<sequence length="46" mass="5314">MCVKFLILYFVKYYCPGAQNNSSNILPSFNPLVISRLNKKMFKLLG</sequence>
<accession>A0A6V7VB45</accession>
<reference evidence="1 2" key="1">
    <citation type="submission" date="2020-08" db="EMBL/GenBank/DDBJ databases">
        <authorList>
            <person name="Koutsovoulos G."/>
            <person name="Danchin GJ E."/>
        </authorList>
    </citation>
    <scope>NUCLEOTIDE SEQUENCE [LARGE SCALE GENOMIC DNA]</scope>
</reference>
<proteinExistence type="predicted"/>
<organism evidence="1 2">
    <name type="scientific">Meloidogyne enterolobii</name>
    <name type="common">Root-knot nematode worm</name>
    <name type="synonym">Meloidogyne mayaguensis</name>
    <dbReference type="NCBI Taxonomy" id="390850"/>
    <lineage>
        <taxon>Eukaryota</taxon>
        <taxon>Metazoa</taxon>
        <taxon>Ecdysozoa</taxon>
        <taxon>Nematoda</taxon>
        <taxon>Chromadorea</taxon>
        <taxon>Rhabditida</taxon>
        <taxon>Tylenchina</taxon>
        <taxon>Tylenchomorpha</taxon>
        <taxon>Tylenchoidea</taxon>
        <taxon>Meloidogynidae</taxon>
        <taxon>Meloidogyninae</taxon>
        <taxon>Meloidogyne</taxon>
    </lineage>
</organism>
<gene>
    <name evidence="1" type="ORF">MENT_LOCUS23676</name>
</gene>
<dbReference type="Proteomes" id="UP000580250">
    <property type="component" value="Unassembled WGS sequence"/>
</dbReference>
<comment type="caution">
    <text evidence="1">The sequence shown here is derived from an EMBL/GenBank/DDBJ whole genome shotgun (WGS) entry which is preliminary data.</text>
</comment>
<dbReference type="EMBL" id="CAJEWN010000195">
    <property type="protein sequence ID" value="CAD2172137.1"/>
    <property type="molecule type" value="Genomic_DNA"/>
</dbReference>
<evidence type="ECO:0000313" key="2">
    <source>
        <dbReference type="Proteomes" id="UP000580250"/>
    </source>
</evidence>
<protein>
    <submittedName>
        <fullName evidence="1">Uncharacterized protein</fullName>
    </submittedName>
</protein>